<evidence type="ECO:0000256" key="10">
    <source>
        <dbReference type="SAM" id="MobiDB-lite"/>
    </source>
</evidence>
<comment type="similarity">
    <text evidence="3">Belongs to the TVP38/TMEM64 family.</text>
</comment>
<sequence length="304" mass="33315">MSIGRRSISMEATEMASSRTEEIDARAAARTPSPTPSERQAITPSRSLQDRLKHPSRTEFGLLAGIIIAAPIIALISVYRSPISCAVQHLGKWFHDLRGGWAILFCAAIVLSCPPFLGQEVVGILCGMAFKSGTGFLIVCVGEFVGETIVYATVRWLLKRSAARYEAKSLDFAALCALIREAGFGAIVIARLSPIPPNYMTAAMASCSTPILQYLLAFLLSLPKQFPPVYLGASTQDYCKNPNSNVDSAVNAVLGVALAIAMLLSLIYTRRLMNSKLPEVVYERRKRRCIYTWDYVIMDITTEL</sequence>
<evidence type="ECO:0000259" key="12">
    <source>
        <dbReference type="Pfam" id="PF09335"/>
    </source>
</evidence>
<dbReference type="InterPro" id="IPR051076">
    <property type="entry name" value="Golgi_membrane_TVP38/TMEM64"/>
</dbReference>
<dbReference type="Proteomes" id="UP000053558">
    <property type="component" value="Unassembled WGS sequence"/>
</dbReference>
<dbReference type="GO" id="GO:0000139">
    <property type="term" value="C:Golgi membrane"/>
    <property type="evidence" value="ECO:0007669"/>
    <property type="project" value="UniProtKB-SubCell"/>
</dbReference>
<dbReference type="Pfam" id="PF09335">
    <property type="entry name" value="VTT_dom"/>
    <property type="match status" value="1"/>
</dbReference>
<keyword evidence="14" id="KW-1185">Reference proteome</keyword>
<dbReference type="RefSeq" id="XP_007774849.1">
    <property type="nucleotide sequence ID" value="XM_007776659.1"/>
</dbReference>
<evidence type="ECO:0000256" key="4">
    <source>
        <dbReference type="ARBA" id="ARBA00013533"/>
    </source>
</evidence>
<evidence type="ECO:0000256" key="9">
    <source>
        <dbReference type="ARBA" id="ARBA00023136"/>
    </source>
</evidence>
<keyword evidence="8" id="KW-0333">Golgi apparatus</keyword>
<feature type="transmembrane region" description="Helical" evidence="11">
    <location>
        <begin position="249"/>
        <end position="268"/>
    </location>
</feature>
<comment type="function">
    <text evidence="1">Golgi membrane protein involved in vesicular trafficking and spindle migration.</text>
</comment>
<evidence type="ECO:0000256" key="8">
    <source>
        <dbReference type="ARBA" id="ARBA00023034"/>
    </source>
</evidence>
<keyword evidence="7 11" id="KW-1133">Transmembrane helix</keyword>
<organism evidence="13 14">
    <name type="scientific">Coniophora puteana (strain RWD-64-598)</name>
    <name type="common">Brown rot fungus</name>
    <dbReference type="NCBI Taxonomy" id="741705"/>
    <lineage>
        <taxon>Eukaryota</taxon>
        <taxon>Fungi</taxon>
        <taxon>Dikarya</taxon>
        <taxon>Basidiomycota</taxon>
        <taxon>Agaricomycotina</taxon>
        <taxon>Agaricomycetes</taxon>
        <taxon>Agaricomycetidae</taxon>
        <taxon>Boletales</taxon>
        <taxon>Coniophorineae</taxon>
        <taxon>Coniophoraceae</taxon>
        <taxon>Coniophora</taxon>
    </lineage>
</organism>
<dbReference type="KEGG" id="cput:CONPUDRAFT_140241"/>
<evidence type="ECO:0000256" key="1">
    <source>
        <dbReference type="ARBA" id="ARBA00002978"/>
    </source>
</evidence>
<feature type="transmembrane region" description="Helical" evidence="11">
    <location>
        <begin position="202"/>
        <end position="222"/>
    </location>
</feature>
<evidence type="ECO:0000256" key="3">
    <source>
        <dbReference type="ARBA" id="ARBA00008640"/>
    </source>
</evidence>
<dbReference type="GeneID" id="19201481"/>
<name>A0A5M3M7M2_CONPW</name>
<feature type="transmembrane region" description="Helical" evidence="11">
    <location>
        <begin position="129"/>
        <end position="152"/>
    </location>
</feature>
<dbReference type="PANTHER" id="PTHR47549:SF2">
    <property type="entry name" value="GOLGI APPARATUS MEMBRANE PROTEIN TVP38"/>
    <property type="match status" value="1"/>
</dbReference>
<dbReference type="EMBL" id="JH711590">
    <property type="protein sequence ID" value="EIW74770.1"/>
    <property type="molecule type" value="Genomic_DNA"/>
</dbReference>
<keyword evidence="6 11" id="KW-0812">Transmembrane</keyword>
<dbReference type="AlphaFoldDB" id="A0A5M3M7M2"/>
<feature type="domain" description="VTT" evidence="12">
    <location>
        <begin position="119"/>
        <end position="233"/>
    </location>
</feature>
<evidence type="ECO:0000256" key="5">
    <source>
        <dbReference type="ARBA" id="ARBA00020673"/>
    </source>
</evidence>
<dbReference type="InterPro" id="IPR032816">
    <property type="entry name" value="VTT_dom"/>
</dbReference>
<feature type="compositionally biased region" description="Polar residues" evidence="10">
    <location>
        <begin position="38"/>
        <end position="47"/>
    </location>
</feature>
<evidence type="ECO:0000256" key="7">
    <source>
        <dbReference type="ARBA" id="ARBA00022989"/>
    </source>
</evidence>
<evidence type="ECO:0000313" key="14">
    <source>
        <dbReference type="Proteomes" id="UP000053558"/>
    </source>
</evidence>
<proteinExistence type="inferred from homology"/>
<accession>A0A5M3M7M2</accession>
<gene>
    <name evidence="13" type="ORF">CONPUDRAFT_140241</name>
</gene>
<comment type="caution">
    <text evidence="13">The sequence shown here is derived from an EMBL/GenBank/DDBJ whole genome shotgun (WGS) entry which is preliminary data.</text>
</comment>
<reference evidence="14" key="1">
    <citation type="journal article" date="2012" name="Science">
        <title>The Paleozoic origin of enzymatic lignin decomposition reconstructed from 31 fungal genomes.</title>
        <authorList>
            <person name="Floudas D."/>
            <person name="Binder M."/>
            <person name="Riley R."/>
            <person name="Barry K."/>
            <person name="Blanchette R.A."/>
            <person name="Henrissat B."/>
            <person name="Martinez A.T."/>
            <person name="Otillar R."/>
            <person name="Spatafora J.W."/>
            <person name="Yadav J.S."/>
            <person name="Aerts A."/>
            <person name="Benoit I."/>
            <person name="Boyd A."/>
            <person name="Carlson A."/>
            <person name="Copeland A."/>
            <person name="Coutinho P.M."/>
            <person name="de Vries R.P."/>
            <person name="Ferreira P."/>
            <person name="Findley K."/>
            <person name="Foster B."/>
            <person name="Gaskell J."/>
            <person name="Glotzer D."/>
            <person name="Gorecki P."/>
            <person name="Heitman J."/>
            <person name="Hesse C."/>
            <person name="Hori C."/>
            <person name="Igarashi K."/>
            <person name="Jurgens J.A."/>
            <person name="Kallen N."/>
            <person name="Kersten P."/>
            <person name="Kohler A."/>
            <person name="Kuees U."/>
            <person name="Kumar T.K.A."/>
            <person name="Kuo A."/>
            <person name="LaButti K."/>
            <person name="Larrondo L.F."/>
            <person name="Lindquist E."/>
            <person name="Ling A."/>
            <person name="Lombard V."/>
            <person name="Lucas S."/>
            <person name="Lundell T."/>
            <person name="Martin R."/>
            <person name="McLaughlin D.J."/>
            <person name="Morgenstern I."/>
            <person name="Morin E."/>
            <person name="Murat C."/>
            <person name="Nagy L.G."/>
            <person name="Nolan M."/>
            <person name="Ohm R.A."/>
            <person name="Patyshakuliyeva A."/>
            <person name="Rokas A."/>
            <person name="Ruiz-Duenas F.J."/>
            <person name="Sabat G."/>
            <person name="Salamov A."/>
            <person name="Samejima M."/>
            <person name="Schmutz J."/>
            <person name="Slot J.C."/>
            <person name="St John F."/>
            <person name="Stenlid J."/>
            <person name="Sun H."/>
            <person name="Sun S."/>
            <person name="Syed K."/>
            <person name="Tsang A."/>
            <person name="Wiebenga A."/>
            <person name="Young D."/>
            <person name="Pisabarro A."/>
            <person name="Eastwood D.C."/>
            <person name="Martin F."/>
            <person name="Cullen D."/>
            <person name="Grigoriev I.V."/>
            <person name="Hibbett D.S."/>
        </authorList>
    </citation>
    <scope>NUCLEOTIDE SEQUENCE [LARGE SCALE GENOMIC DNA]</scope>
    <source>
        <strain evidence="14">RWD-64-598 SS2</strain>
    </source>
</reference>
<feature type="region of interest" description="Disordered" evidence="10">
    <location>
        <begin position="1"/>
        <end position="48"/>
    </location>
</feature>
<evidence type="ECO:0000256" key="2">
    <source>
        <dbReference type="ARBA" id="ARBA00004653"/>
    </source>
</evidence>
<feature type="transmembrane region" description="Helical" evidence="11">
    <location>
        <begin position="60"/>
        <end position="79"/>
    </location>
</feature>
<evidence type="ECO:0000256" key="11">
    <source>
        <dbReference type="SAM" id="Phobius"/>
    </source>
</evidence>
<evidence type="ECO:0000256" key="6">
    <source>
        <dbReference type="ARBA" id="ARBA00022692"/>
    </source>
</evidence>
<dbReference type="PANTHER" id="PTHR47549">
    <property type="entry name" value="GOLGI APPARATUS MEMBRANE PROTEIN TVP38-RELATED"/>
    <property type="match status" value="1"/>
</dbReference>
<feature type="transmembrane region" description="Helical" evidence="11">
    <location>
        <begin position="99"/>
        <end position="117"/>
    </location>
</feature>
<feature type="transmembrane region" description="Helical" evidence="11">
    <location>
        <begin position="172"/>
        <end position="190"/>
    </location>
</feature>
<keyword evidence="9 11" id="KW-0472">Membrane</keyword>
<comment type="subcellular location">
    <subcellularLocation>
        <location evidence="2">Golgi apparatus membrane</location>
        <topology evidence="2">Multi-pass membrane protein</topology>
    </subcellularLocation>
</comment>
<evidence type="ECO:0000313" key="13">
    <source>
        <dbReference type="EMBL" id="EIW74770.1"/>
    </source>
</evidence>
<dbReference type="OrthoDB" id="166803at2759"/>
<protein>
    <recommendedName>
        <fullName evidence="4">Golgi apparatus membrane protein TVP38</fullName>
    </recommendedName>
    <alternativeName>
        <fullName evidence="5">Golgi apparatus membrane protein tvp38</fullName>
    </alternativeName>
</protein>